<gene>
    <name evidence="1" type="ORF">LPJ53_000412</name>
</gene>
<accession>A0A9W7Y7J5</accession>
<organism evidence="1 2">
    <name type="scientific">Coemansia erecta</name>
    <dbReference type="NCBI Taxonomy" id="147472"/>
    <lineage>
        <taxon>Eukaryota</taxon>
        <taxon>Fungi</taxon>
        <taxon>Fungi incertae sedis</taxon>
        <taxon>Zoopagomycota</taxon>
        <taxon>Kickxellomycotina</taxon>
        <taxon>Kickxellomycetes</taxon>
        <taxon>Kickxellales</taxon>
        <taxon>Kickxellaceae</taxon>
        <taxon>Coemansia</taxon>
    </lineage>
</organism>
<dbReference type="PANTHER" id="PTHR31051">
    <property type="entry name" value="PROTEASOME ASSEMBLY CHAPERONE 3"/>
    <property type="match status" value="1"/>
</dbReference>
<dbReference type="InterPro" id="IPR053720">
    <property type="entry name" value="Psm_Assembly_Chaperone"/>
</dbReference>
<dbReference type="PANTHER" id="PTHR31051:SF1">
    <property type="entry name" value="PROTEASOME ASSEMBLY CHAPERONE 3"/>
    <property type="match status" value="1"/>
</dbReference>
<evidence type="ECO:0008006" key="3">
    <source>
        <dbReference type="Google" id="ProtNLM"/>
    </source>
</evidence>
<dbReference type="GO" id="GO:0043248">
    <property type="term" value="P:proteasome assembly"/>
    <property type="evidence" value="ECO:0007669"/>
    <property type="project" value="InterPro"/>
</dbReference>
<comment type="caution">
    <text evidence="1">The sequence shown here is derived from an EMBL/GenBank/DDBJ whole genome shotgun (WGS) entry which is preliminary data.</text>
</comment>
<protein>
    <recommendedName>
        <fullName evidence="3">Proteasome assembly chaperone 3</fullName>
    </recommendedName>
</protein>
<dbReference type="InterPro" id="IPR018788">
    <property type="entry name" value="Proteasome_assmbl_chp_3"/>
</dbReference>
<evidence type="ECO:0000313" key="1">
    <source>
        <dbReference type="EMBL" id="KAJ1725374.1"/>
    </source>
</evidence>
<dbReference type="Proteomes" id="UP001149813">
    <property type="component" value="Unassembled WGS sequence"/>
</dbReference>
<name>A0A9W7Y7J5_9FUNG</name>
<sequence length="156" mass="16390">MFPVSTSCTAALINDIHTDVAVLGFANYVVVLVTQLQSIGSLVESVASAAAAHADPDALSRSVQDVPVDVKFILGSSNASAPASSLYQILAIHLTQLKHAQNPADPRPLLLGVGLRLPRELTAPSSLDDHAELPDLSAYMPLIDAVGDVVSKCRPW</sequence>
<dbReference type="EMBL" id="JANBOJ010000006">
    <property type="protein sequence ID" value="KAJ1725374.1"/>
    <property type="molecule type" value="Genomic_DNA"/>
</dbReference>
<dbReference type="OrthoDB" id="5593278at2759"/>
<reference evidence="1" key="1">
    <citation type="submission" date="2022-07" db="EMBL/GenBank/DDBJ databases">
        <title>Phylogenomic reconstructions and comparative analyses of Kickxellomycotina fungi.</title>
        <authorList>
            <person name="Reynolds N.K."/>
            <person name="Stajich J.E."/>
            <person name="Barry K."/>
            <person name="Grigoriev I.V."/>
            <person name="Crous P."/>
            <person name="Smith M.E."/>
        </authorList>
    </citation>
    <scope>NUCLEOTIDE SEQUENCE</scope>
    <source>
        <strain evidence="1">NBRC 32514</strain>
    </source>
</reference>
<proteinExistence type="predicted"/>
<keyword evidence="2" id="KW-1185">Reference proteome</keyword>
<evidence type="ECO:0000313" key="2">
    <source>
        <dbReference type="Proteomes" id="UP001149813"/>
    </source>
</evidence>
<dbReference type="Gene3D" id="3.30.230.90">
    <property type="match status" value="1"/>
</dbReference>
<dbReference type="AlphaFoldDB" id="A0A9W7Y7J5"/>